<accession>A0A645JK60</accession>
<dbReference type="GO" id="GO:0016747">
    <property type="term" value="F:acyltransferase activity, transferring groups other than amino-acyl groups"/>
    <property type="evidence" value="ECO:0007669"/>
    <property type="project" value="InterPro"/>
</dbReference>
<dbReference type="InterPro" id="IPR000182">
    <property type="entry name" value="GNAT_dom"/>
</dbReference>
<feature type="domain" description="N-acetyltransferase" evidence="1">
    <location>
        <begin position="1"/>
        <end position="103"/>
    </location>
</feature>
<name>A0A645JK60_9ZZZZ</name>
<protein>
    <recommendedName>
        <fullName evidence="1">N-acetyltransferase domain-containing protein</fullName>
    </recommendedName>
</protein>
<dbReference type="PROSITE" id="PS51186">
    <property type="entry name" value="GNAT"/>
    <property type="match status" value="1"/>
</dbReference>
<dbReference type="CDD" id="cd04301">
    <property type="entry name" value="NAT_SF"/>
    <property type="match status" value="1"/>
</dbReference>
<dbReference type="PANTHER" id="PTHR43451:SF1">
    <property type="entry name" value="ACETYLTRANSFERASE"/>
    <property type="match status" value="1"/>
</dbReference>
<sequence length="103" mass="11824">MSENELYIWGCFDGEKVVGVIAARPPCHIALLFVDKAYHRQGIARCLFNTLKDHFEADSQHAEITVNSSPYAVEVYHRLGFVDTDTEQIVNGLRFIPMRHTFR</sequence>
<proteinExistence type="predicted"/>
<comment type="caution">
    <text evidence="2">The sequence shown here is derived from an EMBL/GenBank/DDBJ whole genome shotgun (WGS) entry which is preliminary data.</text>
</comment>
<dbReference type="Pfam" id="PF13673">
    <property type="entry name" value="Acetyltransf_10"/>
    <property type="match status" value="1"/>
</dbReference>
<evidence type="ECO:0000313" key="2">
    <source>
        <dbReference type="EMBL" id="MPN64058.1"/>
    </source>
</evidence>
<dbReference type="InterPro" id="IPR052564">
    <property type="entry name" value="N-acetyltrans/Recomb-assoc"/>
</dbReference>
<dbReference type="PANTHER" id="PTHR43451">
    <property type="entry name" value="ACETYLTRANSFERASE (GNAT) FAMILY PROTEIN"/>
    <property type="match status" value="1"/>
</dbReference>
<reference evidence="2" key="1">
    <citation type="submission" date="2019-08" db="EMBL/GenBank/DDBJ databases">
        <authorList>
            <person name="Kucharzyk K."/>
            <person name="Murdoch R.W."/>
            <person name="Higgins S."/>
            <person name="Loffler F."/>
        </authorList>
    </citation>
    <scope>NUCLEOTIDE SEQUENCE</scope>
</reference>
<dbReference type="InterPro" id="IPR016181">
    <property type="entry name" value="Acyl_CoA_acyltransferase"/>
</dbReference>
<gene>
    <name evidence="2" type="ORF">SDC9_211829</name>
</gene>
<organism evidence="2">
    <name type="scientific">bioreactor metagenome</name>
    <dbReference type="NCBI Taxonomy" id="1076179"/>
    <lineage>
        <taxon>unclassified sequences</taxon>
        <taxon>metagenomes</taxon>
        <taxon>ecological metagenomes</taxon>
    </lineage>
</organism>
<dbReference type="AlphaFoldDB" id="A0A645JK60"/>
<dbReference type="SUPFAM" id="SSF55729">
    <property type="entry name" value="Acyl-CoA N-acyltransferases (Nat)"/>
    <property type="match status" value="1"/>
</dbReference>
<dbReference type="EMBL" id="VSSQ01144417">
    <property type="protein sequence ID" value="MPN64058.1"/>
    <property type="molecule type" value="Genomic_DNA"/>
</dbReference>
<evidence type="ECO:0000259" key="1">
    <source>
        <dbReference type="PROSITE" id="PS51186"/>
    </source>
</evidence>
<dbReference type="Gene3D" id="3.40.630.30">
    <property type="match status" value="1"/>
</dbReference>